<dbReference type="EMBL" id="QGDI01000008">
    <property type="protein sequence ID" value="PWJ11842.1"/>
    <property type="molecule type" value="Genomic_DNA"/>
</dbReference>
<evidence type="ECO:0000256" key="1">
    <source>
        <dbReference type="SAM" id="MobiDB-lite"/>
    </source>
</evidence>
<comment type="caution">
    <text evidence="4">The sequence shown here is derived from an EMBL/GenBank/DDBJ whole genome shotgun (WGS) entry which is preliminary data.</text>
</comment>
<dbReference type="Pfam" id="PF23750">
    <property type="entry name" value="RsgI_M"/>
    <property type="match status" value="1"/>
</dbReference>
<accession>A0A315YKC2</accession>
<feature type="compositionally biased region" description="Basic and acidic residues" evidence="1">
    <location>
        <begin position="187"/>
        <end position="212"/>
    </location>
</feature>
<feature type="compositionally biased region" description="Pro residues" evidence="1">
    <location>
        <begin position="348"/>
        <end position="359"/>
    </location>
</feature>
<feature type="compositionally biased region" description="Basic and acidic residues" evidence="1">
    <location>
        <begin position="323"/>
        <end position="339"/>
    </location>
</feature>
<feature type="compositionally biased region" description="Basic and acidic residues" evidence="1">
    <location>
        <begin position="246"/>
        <end position="256"/>
    </location>
</feature>
<feature type="compositionally biased region" description="Pro residues" evidence="1">
    <location>
        <begin position="225"/>
        <end position="244"/>
    </location>
</feature>
<evidence type="ECO:0000256" key="2">
    <source>
        <dbReference type="SAM" id="Phobius"/>
    </source>
</evidence>
<feature type="compositionally biased region" description="Basic and acidic residues" evidence="1">
    <location>
        <begin position="268"/>
        <end position="303"/>
    </location>
</feature>
<feature type="compositionally biased region" description="Pro residues" evidence="1">
    <location>
        <begin position="257"/>
        <end position="267"/>
    </location>
</feature>
<dbReference type="AlphaFoldDB" id="A0A315YKC2"/>
<sequence>MKYIVMECNKGYAVLMDEESRFVKAADLSYEVGQTVTDPLIMNSDEHRARKITLHISRAVAVAACLVLMVSAGSIYYSRNLKPHSTVLISSDANIRLELNKKGKVLHIRCDDSIGKELLKDYDGKGKDMLTVANDILELEKEKGVISEGDTVDFYIESDSSKDYDTYRNNVKKGIADININVKGLDSFKPEDKAKPEPAVKPDPAKDVKAPEAPKPPTQGEKLPEPPAPPAAEPAAPAEPPAPPKGEVKQPAEVKEPPAPPAPANDPEPPKEADKPAEGEKPEPPKPDDGAEPPKPEVHHEAAPPKAVPHAAAPVADAAVTMEDVHIDPMADEPKKDIITGEAELVHPAPPAPLPPEKT</sequence>
<keyword evidence="2" id="KW-1133">Transmembrane helix</keyword>
<gene>
    <name evidence="4" type="ORF">IE37_02106</name>
</gene>
<reference evidence="4 5" key="1">
    <citation type="submission" date="2018-05" db="EMBL/GenBank/DDBJ databases">
        <title>The Hungate 1000. A catalogue of reference genomes from the rumen microbiome.</title>
        <authorList>
            <person name="Kelly W."/>
        </authorList>
    </citation>
    <scope>NUCLEOTIDE SEQUENCE [LARGE SCALE GENOMIC DNA]</scope>
    <source>
        <strain evidence="4 5">SAb67</strain>
    </source>
</reference>
<evidence type="ECO:0000313" key="4">
    <source>
        <dbReference type="EMBL" id="PWJ11842.1"/>
    </source>
</evidence>
<dbReference type="RefSeq" id="WP_109726867.1">
    <property type="nucleotide sequence ID" value="NZ_QGDI01000008.1"/>
</dbReference>
<keyword evidence="2" id="KW-0472">Membrane</keyword>
<organism evidence="4 5">
    <name type="scientific">Ruminococcus flavefaciens</name>
    <dbReference type="NCBI Taxonomy" id="1265"/>
    <lineage>
        <taxon>Bacteria</taxon>
        <taxon>Bacillati</taxon>
        <taxon>Bacillota</taxon>
        <taxon>Clostridia</taxon>
        <taxon>Eubacteriales</taxon>
        <taxon>Oscillospiraceae</taxon>
        <taxon>Ruminococcus</taxon>
    </lineage>
</organism>
<protein>
    <recommendedName>
        <fullName evidence="3">Anti-sigma factor RsgI-like middle domain-containing protein</fullName>
    </recommendedName>
</protein>
<dbReference type="OrthoDB" id="1985537at2"/>
<feature type="compositionally biased region" description="Low complexity" evidence="1">
    <location>
        <begin position="304"/>
        <end position="320"/>
    </location>
</feature>
<keyword evidence="2" id="KW-0812">Transmembrane</keyword>
<feature type="region of interest" description="Disordered" evidence="1">
    <location>
        <begin position="187"/>
        <end position="359"/>
    </location>
</feature>
<dbReference type="Proteomes" id="UP000245720">
    <property type="component" value="Unassembled WGS sequence"/>
</dbReference>
<feature type="domain" description="Anti-sigma factor RsgI-like middle" evidence="3">
    <location>
        <begin position="94"/>
        <end position="182"/>
    </location>
</feature>
<proteinExistence type="predicted"/>
<evidence type="ECO:0000259" key="3">
    <source>
        <dbReference type="Pfam" id="PF23750"/>
    </source>
</evidence>
<dbReference type="InterPro" id="IPR055431">
    <property type="entry name" value="RsgI_M"/>
</dbReference>
<feature type="transmembrane region" description="Helical" evidence="2">
    <location>
        <begin position="56"/>
        <end position="77"/>
    </location>
</feature>
<evidence type="ECO:0000313" key="5">
    <source>
        <dbReference type="Proteomes" id="UP000245720"/>
    </source>
</evidence>
<name>A0A315YKC2_RUMFL</name>